<gene>
    <name evidence="2" type="ORF">C6N75_17515</name>
</gene>
<keyword evidence="1" id="KW-0812">Transmembrane</keyword>
<evidence type="ECO:0000313" key="3">
    <source>
        <dbReference type="Proteomes" id="UP000239322"/>
    </source>
</evidence>
<evidence type="ECO:0000256" key="1">
    <source>
        <dbReference type="SAM" id="Phobius"/>
    </source>
</evidence>
<keyword evidence="3" id="KW-1185">Reference proteome</keyword>
<organism evidence="2 3">
    <name type="scientific">Streptomyces solincola</name>
    <dbReference type="NCBI Taxonomy" id="2100817"/>
    <lineage>
        <taxon>Bacteria</taxon>
        <taxon>Bacillati</taxon>
        <taxon>Actinomycetota</taxon>
        <taxon>Actinomycetes</taxon>
        <taxon>Kitasatosporales</taxon>
        <taxon>Streptomycetaceae</taxon>
        <taxon>Streptomyces</taxon>
    </lineage>
</organism>
<feature type="transmembrane region" description="Helical" evidence="1">
    <location>
        <begin position="12"/>
        <end position="35"/>
    </location>
</feature>
<accession>A0A2S9PU79</accession>
<keyword evidence="1" id="KW-1133">Transmembrane helix</keyword>
<sequence length="63" mass="6153">MWLSPSGSAAFFGGAGVWLSPSGVAVFLGGAGVWLSPSGPATGWSAALLMVCSFVVPVGAGRL</sequence>
<reference evidence="2 3" key="1">
    <citation type="submission" date="2018-03" db="EMBL/GenBank/DDBJ databases">
        <title>Novel Streptomyces sp. from soil.</title>
        <authorList>
            <person name="Tan G.Y.A."/>
            <person name="Lee Z.Y."/>
        </authorList>
    </citation>
    <scope>NUCLEOTIDE SEQUENCE [LARGE SCALE GENOMIC DNA]</scope>
    <source>
        <strain evidence="2 3">ST5x</strain>
    </source>
</reference>
<proteinExistence type="predicted"/>
<dbReference type="Proteomes" id="UP000239322">
    <property type="component" value="Unassembled WGS sequence"/>
</dbReference>
<feature type="transmembrane region" description="Helical" evidence="1">
    <location>
        <begin position="41"/>
        <end position="60"/>
    </location>
</feature>
<protein>
    <submittedName>
        <fullName evidence="2">Uncharacterized protein</fullName>
    </submittedName>
</protein>
<comment type="caution">
    <text evidence="2">The sequence shown here is derived from an EMBL/GenBank/DDBJ whole genome shotgun (WGS) entry which is preliminary data.</text>
</comment>
<dbReference type="AlphaFoldDB" id="A0A2S9PU79"/>
<dbReference type="EMBL" id="PVLV01000263">
    <property type="protein sequence ID" value="PRH77955.1"/>
    <property type="molecule type" value="Genomic_DNA"/>
</dbReference>
<keyword evidence="1" id="KW-0472">Membrane</keyword>
<evidence type="ECO:0000313" key="2">
    <source>
        <dbReference type="EMBL" id="PRH77955.1"/>
    </source>
</evidence>
<name>A0A2S9PU79_9ACTN</name>